<reference evidence="1" key="1">
    <citation type="journal article" date="2021" name="Proc. Natl. Acad. Sci. U.S.A.">
        <title>A Catalog of Tens of Thousands of Viruses from Human Metagenomes Reveals Hidden Associations with Chronic Diseases.</title>
        <authorList>
            <person name="Tisza M.J."/>
            <person name="Buck C.B."/>
        </authorList>
    </citation>
    <scope>NUCLEOTIDE SEQUENCE</scope>
    <source>
        <strain evidence="1">CtjfQ5</strain>
    </source>
</reference>
<proteinExistence type="predicted"/>
<evidence type="ECO:0000313" key="1">
    <source>
        <dbReference type="EMBL" id="DAD66214.1"/>
    </source>
</evidence>
<sequence>MAFWIRDATLTIGNKRYSLGGLNFTFEIPFEDSDEPPVATIKVTNLSAATRAGIKKNDPVVLNAGYEGDVGCILIGKVVGLKHKQANTDWTSTLTVQPCADEILGSLINKTYAKGIKASAIVRDLLNIFGVEVSKCELTEDISYPRGRVCRGNLKQVLTEIVVNECKSRFIIRATGQIYITKADDGINNGVTLTSATGLLRADEEKVAIPYETDLNSQKTGEDRDDDTISRSCLLNYRIATAEVVKIQSSNLNGRFIVVKGSHKGGRTGDWETSMELKPY</sequence>
<accession>A0A8S5L8I4</accession>
<dbReference type="NCBIfam" id="NF047561">
    <property type="entry name" value="orf58_phage_fam"/>
    <property type="match status" value="1"/>
</dbReference>
<dbReference type="EMBL" id="BK014655">
    <property type="protein sequence ID" value="DAD66214.1"/>
    <property type="molecule type" value="Genomic_DNA"/>
</dbReference>
<organism evidence="1">
    <name type="scientific">Siphoviridae sp. ctjfQ5</name>
    <dbReference type="NCBI Taxonomy" id="2823594"/>
    <lineage>
        <taxon>Viruses</taxon>
        <taxon>Duplodnaviria</taxon>
        <taxon>Heunggongvirae</taxon>
        <taxon>Uroviricota</taxon>
        <taxon>Caudoviricetes</taxon>
    </lineage>
</organism>
<name>A0A8S5L8I4_9CAUD</name>
<protein>
    <submittedName>
        <fullName evidence="1">Tail protein</fullName>
    </submittedName>
</protein>